<dbReference type="Proteomes" id="UP000607653">
    <property type="component" value="Unassembled WGS sequence"/>
</dbReference>
<feature type="compositionally biased region" description="Basic and acidic residues" evidence="1">
    <location>
        <begin position="7"/>
        <end position="23"/>
    </location>
</feature>
<feature type="region of interest" description="Disordered" evidence="1">
    <location>
        <begin position="1"/>
        <end position="23"/>
    </location>
</feature>
<reference evidence="2 3" key="1">
    <citation type="journal article" date="2020" name="Mol. Biol. Evol.">
        <title>Distinct Expression and Methylation Patterns for Genes with Different Fates following a Single Whole-Genome Duplication in Flowering Plants.</title>
        <authorList>
            <person name="Shi T."/>
            <person name="Rahmani R.S."/>
            <person name="Gugger P.F."/>
            <person name="Wang M."/>
            <person name="Li H."/>
            <person name="Zhang Y."/>
            <person name="Li Z."/>
            <person name="Wang Q."/>
            <person name="Van de Peer Y."/>
            <person name="Marchal K."/>
            <person name="Chen J."/>
        </authorList>
    </citation>
    <scope>NUCLEOTIDE SEQUENCE [LARGE SCALE GENOMIC DNA]</scope>
    <source>
        <tissue evidence="2">Leaf</tissue>
    </source>
</reference>
<evidence type="ECO:0000313" key="3">
    <source>
        <dbReference type="Proteomes" id="UP000607653"/>
    </source>
</evidence>
<proteinExistence type="predicted"/>
<evidence type="ECO:0000256" key="1">
    <source>
        <dbReference type="SAM" id="MobiDB-lite"/>
    </source>
</evidence>
<organism evidence="2 3">
    <name type="scientific">Nelumbo nucifera</name>
    <name type="common">Sacred lotus</name>
    <dbReference type="NCBI Taxonomy" id="4432"/>
    <lineage>
        <taxon>Eukaryota</taxon>
        <taxon>Viridiplantae</taxon>
        <taxon>Streptophyta</taxon>
        <taxon>Embryophyta</taxon>
        <taxon>Tracheophyta</taxon>
        <taxon>Spermatophyta</taxon>
        <taxon>Magnoliopsida</taxon>
        <taxon>Proteales</taxon>
        <taxon>Nelumbonaceae</taxon>
        <taxon>Nelumbo</taxon>
    </lineage>
</organism>
<dbReference type="EMBL" id="DUZY01000001">
    <property type="protein sequence ID" value="DAD22956.1"/>
    <property type="molecule type" value="Genomic_DNA"/>
</dbReference>
<dbReference type="AlphaFoldDB" id="A0A822XVG3"/>
<sequence>MAVQVRWFRDDDGGRNKEDGERE</sequence>
<accession>A0A822XVG3</accession>
<evidence type="ECO:0000313" key="2">
    <source>
        <dbReference type="EMBL" id="DAD22956.1"/>
    </source>
</evidence>
<name>A0A822XVG3_NELNU</name>
<comment type="caution">
    <text evidence="2">The sequence shown here is derived from an EMBL/GenBank/DDBJ whole genome shotgun (WGS) entry which is preliminary data.</text>
</comment>
<keyword evidence="3" id="KW-1185">Reference proteome</keyword>
<gene>
    <name evidence="2" type="ORF">HUJ06_024419</name>
</gene>
<protein>
    <submittedName>
        <fullName evidence="2">Uncharacterized protein</fullName>
    </submittedName>
</protein>